<feature type="compositionally biased region" description="Basic and acidic residues" evidence="1">
    <location>
        <begin position="40"/>
        <end position="50"/>
    </location>
</feature>
<evidence type="ECO:0000313" key="4">
    <source>
        <dbReference type="Proteomes" id="UP000008021"/>
    </source>
</evidence>
<dbReference type="EnsemblPlants" id="OMERI03G30810.1">
    <property type="protein sequence ID" value="OMERI03G30810.1"/>
    <property type="gene ID" value="OMERI03G30810"/>
</dbReference>
<keyword evidence="2" id="KW-0472">Membrane</keyword>
<sequence length="207" mass="21430">MGPAYLLFLFFSSLLLSFLCPLFVLFFLPQRGAAPGGDEWPEKADERATTREWSGPTRPPAPAPAGATRSRNRWPSSTSWRTLCPSRTSTPNVLLRLIPVTGKPCIPVKWASSAVGPPAVKPQPGSGQKHGACGTPAGVLVDVVVGHPDGAAVGGVGAGHRDGLQDVVDVDAAVVAEDDVADVAAAPVGELAMAGRTDDLPNSTLVH</sequence>
<accession>A0A0E0D6M3</accession>
<keyword evidence="2" id="KW-0812">Transmembrane</keyword>
<dbReference type="Proteomes" id="UP000008021">
    <property type="component" value="Chromosome 3"/>
</dbReference>
<evidence type="ECO:0000313" key="3">
    <source>
        <dbReference type="EnsemblPlants" id="OMERI03G30810.1"/>
    </source>
</evidence>
<proteinExistence type="predicted"/>
<reference evidence="3" key="1">
    <citation type="submission" date="2015-04" db="UniProtKB">
        <authorList>
            <consortium name="EnsemblPlants"/>
        </authorList>
    </citation>
    <scope>IDENTIFICATION</scope>
</reference>
<feature type="transmembrane region" description="Helical" evidence="2">
    <location>
        <begin position="6"/>
        <end position="28"/>
    </location>
</feature>
<feature type="compositionally biased region" description="Polar residues" evidence="1">
    <location>
        <begin position="73"/>
        <end position="82"/>
    </location>
</feature>
<protein>
    <submittedName>
        <fullName evidence="3">Uncharacterized protein</fullName>
    </submittedName>
</protein>
<keyword evidence="4" id="KW-1185">Reference proteome</keyword>
<reference evidence="3" key="2">
    <citation type="submission" date="2018-05" db="EMBL/GenBank/DDBJ databases">
        <title>OmerRS3 (Oryza meridionalis Reference Sequence Version 3).</title>
        <authorList>
            <person name="Zhang J."/>
            <person name="Kudrna D."/>
            <person name="Lee S."/>
            <person name="Talag J."/>
            <person name="Welchert J."/>
            <person name="Wing R.A."/>
        </authorList>
    </citation>
    <scope>NUCLEOTIDE SEQUENCE [LARGE SCALE GENOMIC DNA]</scope>
    <source>
        <strain evidence="3">cv. OR44</strain>
    </source>
</reference>
<name>A0A0E0D6M3_9ORYZ</name>
<evidence type="ECO:0000256" key="1">
    <source>
        <dbReference type="SAM" id="MobiDB-lite"/>
    </source>
</evidence>
<dbReference type="HOGENOM" id="CLU_1328213_0_0_1"/>
<feature type="region of interest" description="Disordered" evidence="1">
    <location>
        <begin position="34"/>
        <end position="82"/>
    </location>
</feature>
<dbReference type="Gramene" id="OMERI03G30810.1">
    <property type="protein sequence ID" value="OMERI03G30810.1"/>
    <property type="gene ID" value="OMERI03G30810"/>
</dbReference>
<organism evidence="3">
    <name type="scientific">Oryza meridionalis</name>
    <dbReference type="NCBI Taxonomy" id="40149"/>
    <lineage>
        <taxon>Eukaryota</taxon>
        <taxon>Viridiplantae</taxon>
        <taxon>Streptophyta</taxon>
        <taxon>Embryophyta</taxon>
        <taxon>Tracheophyta</taxon>
        <taxon>Spermatophyta</taxon>
        <taxon>Magnoliopsida</taxon>
        <taxon>Liliopsida</taxon>
        <taxon>Poales</taxon>
        <taxon>Poaceae</taxon>
        <taxon>BOP clade</taxon>
        <taxon>Oryzoideae</taxon>
        <taxon>Oryzeae</taxon>
        <taxon>Oryzinae</taxon>
        <taxon>Oryza</taxon>
    </lineage>
</organism>
<evidence type="ECO:0000256" key="2">
    <source>
        <dbReference type="SAM" id="Phobius"/>
    </source>
</evidence>
<dbReference type="AlphaFoldDB" id="A0A0E0D6M3"/>
<keyword evidence="2" id="KW-1133">Transmembrane helix</keyword>